<dbReference type="InterPro" id="IPR056632">
    <property type="entry name" value="DUF7730"/>
</dbReference>
<dbReference type="PANTHER" id="PTHR42085:SF7">
    <property type="entry name" value="F-BOX DOMAIN-CONTAINING PROTEIN"/>
    <property type="match status" value="1"/>
</dbReference>
<dbReference type="InterPro" id="IPR038883">
    <property type="entry name" value="AN11006-like"/>
</dbReference>
<dbReference type="EMBL" id="ML977138">
    <property type="protein sequence ID" value="KAF1992025.1"/>
    <property type="molecule type" value="Genomic_DNA"/>
</dbReference>
<protein>
    <recommendedName>
        <fullName evidence="2">DUF7730 domain-containing protein</fullName>
    </recommendedName>
</protein>
<keyword evidence="4" id="KW-1185">Reference proteome</keyword>
<organism evidence="3 4">
    <name type="scientific">Aulographum hederae CBS 113979</name>
    <dbReference type="NCBI Taxonomy" id="1176131"/>
    <lineage>
        <taxon>Eukaryota</taxon>
        <taxon>Fungi</taxon>
        <taxon>Dikarya</taxon>
        <taxon>Ascomycota</taxon>
        <taxon>Pezizomycotina</taxon>
        <taxon>Dothideomycetes</taxon>
        <taxon>Pleosporomycetidae</taxon>
        <taxon>Aulographales</taxon>
        <taxon>Aulographaceae</taxon>
    </lineage>
</organism>
<evidence type="ECO:0000313" key="4">
    <source>
        <dbReference type="Proteomes" id="UP000800041"/>
    </source>
</evidence>
<evidence type="ECO:0000259" key="2">
    <source>
        <dbReference type="Pfam" id="PF24864"/>
    </source>
</evidence>
<evidence type="ECO:0000256" key="1">
    <source>
        <dbReference type="SAM" id="MobiDB-lite"/>
    </source>
</evidence>
<feature type="compositionally biased region" description="Low complexity" evidence="1">
    <location>
        <begin position="14"/>
        <end position="28"/>
    </location>
</feature>
<dbReference type="Proteomes" id="UP000800041">
    <property type="component" value="Unassembled WGS sequence"/>
</dbReference>
<accession>A0A6G1HFT9</accession>
<dbReference type="Pfam" id="PF24864">
    <property type="entry name" value="DUF7730"/>
    <property type="match status" value="1"/>
</dbReference>
<dbReference type="PANTHER" id="PTHR42085">
    <property type="entry name" value="F-BOX DOMAIN-CONTAINING PROTEIN"/>
    <property type="match status" value="1"/>
</dbReference>
<feature type="region of interest" description="Disordered" evidence="1">
    <location>
        <begin position="1"/>
        <end position="60"/>
    </location>
</feature>
<dbReference type="AlphaFoldDB" id="A0A6G1HFT9"/>
<dbReference type="OrthoDB" id="2951834at2759"/>
<sequence>MTMKLRSHTAAERQSSAQQQQQQQQLQATKTIGTALGKRRRSDEESEPPHVPSLSPEQRSPIFLANPSPLLSLPAELRNHIYAFALERPSPILLHLRRQPKVSDDFDCGSIPADLATTIQRGGRRIASTTRGFSGRDIEFNCGAEINDYPLIPEILCLNKQIYSEARVILYRNNTFVLSPLSGQSTILSLHQQNRSLIRHIRIAIPSHHDILEGFSDLVRLGLRYCWGLKSLTIVLPESLPSERGGHAPGTGSVYANAFHILRWLPRPCEVKLEGTQHQAIVDVVEDIRRVGKDMDETAYQRRQIQMYETRASVQDSKPRFVLNSYQN</sequence>
<feature type="domain" description="DUF7730" evidence="2">
    <location>
        <begin position="67"/>
        <end position="204"/>
    </location>
</feature>
<evidence type="ECO:0000313" key="3">
    <source>
        <dbReference type="EMBL" id="KAF1992025.1"/>
    </source>
</evidence>
<gene>
    <name evidence="3" type="ORF">K402DRAFT_388597</name>
</gene>
<proteinExistence type="predicted"/>
<reference evidence="3" key="1">
    <citation type="journal article" date="2020" name="Stud. Mycol.">
        <title>101 Dothideomycetes genomes: a test case for predicting lifestyles and emergence of pathogens.</title>
        <authorList>
            <person name="Haridas S."/>
            <person name="Albert R."/>
            <person name="Binder M."/>
            <person name="Bloem J."/>
            <person name="Labutti K."/>
            <person name="Salamov A."/>
            <person name="Andreopoulos B."/>
            <person name="Baker S."/>
            <person name="Barry K."/>
            <person name="Bills G."/>
            <person name="Bluhm B."/>
            <person name="Cannon C."/>
            <person name="Castanera R."/>
            <person name="Culley D."/>
            <person name="Daum C."/>
            <person name="Ezra D."/>
            <person name="Gonzalez J."/>
            <person name="Henrissat B."/>
            <person name="Kuo A."/>
            <person name="Liang C."/>
            <person name="Lipzen A."/>
            <person name="Lutzoni F."/>
            <person name="Magnuson J."/>
            <person name="Mondo S."/>
            <person name="Nolan M."/>
            <person name="Ohm R."/>
            <person name="Pangilinan J."/>
            <person name="Park H.-J."/>
            <person name="Ramirez L."/>
            <person name="Alfaro M."/>
            <person name="Sun H."/>
            <person name="Tritt A."/>
            <person name="Yoshinaga Y."/>
            <person name="Zwiers L.-H."/>
            <person name="Turgeon B."/>
            <person name="Goodwin S."/>
            <person name="Spatafora J."/>
            <person name="Crous P."/>
            <person name="Grigoriev I."/>
        </authorList>
    </citation>
    <scope>NUCLEOTIDE SEQUENCE</scope>
    <source>
        <strain evidence="3">CBS 113979</strain>
    </source>
</reference>
<name>A0A6G1HFT9_9PEZI</name>